<dbReference type="OrthoDB" id="368044at2"/>
<evidence type="ECO:0000313" key="1">
    <source>
        <dbReference type="EMBL" id="ESS73842.1"/>
    </source>
</evidence>
<dbReference type="STRING" id="1116472.MGMO_9c00380"/>
<keyword evidence="2" id="KW-1185">Reference proteome</keyword>
<dbReference type="InterPro" id="IPR036412">
    <property type="entry name" value="HAD-like_sf"/>
</dbReference>
<dbReference type="InterPro" id="IPR050155">
    <property type="entry name" value="HAD-like_hydrolase_sf"/>
</dbReference>
<comment type="caution">
    <text evidence="1">The sequence shown here is derived from an EMBL/GenBank/DDBJ whole genome shotgun (WGS) entry which is preliminary data.</text>
</comment>
<proteinExistence type="predicted"/>
<reference evidence="1 2" key="1">
    <citation type="journal article" date="2013" name="Genome Announc.">
        <title>Draft Genome Sequence of the Methanotrophic Gammaproteobacterium Methyloglobulus morosus DSM 22980 Strain KoM1.</title>
        <authorList>
            <person name="Poehlein A."/>
            <person name="Deutzmann J.S."/>
            <person name="Daniel R."/>
            <person name="Simeonova D.D."/>
        </authorList>
    </citation>
    <scope>NUCLEOTIDE SEQUENCE [LARGE SCALE GENOMIC DNA]</scope>
    <source>
        <strain evidence="1 2">KoM1</strain>
    </source>
</reference>
<dbReference type="Gene3D" id="3.40.50.1000">
    <property type="entry name" value="HAD superfamily/HAD-like"/>
    <property type="match status" value="1"/>
</dbReference>
<dbReference type="Proteomes" id="UP000017842">
    <property type="component" value="Unassembled WGS sequence"/>
</dbReference>
<organism evidence="1 2">
    <name type="scientific">Methyloglobulus morosus KoM1</name>
    <dbReference type="NCBI Taxonomy" id="1116472"/>
    <lineage>
        <taxon>Bacteria</taxon>
        <taxon>Pseudomonadati</taxon>
        <taxon>Pseudomonadota</taxon>
        <taxon>Gammaproteobacteria</taxon>
        <taxon>Methylococcales</taxon>
        <taxon>Methylococcaceae</taxon>
        <taxon>Methyloglobulus</taxon>
    </lineage>
</organism>
<evidence type="ECO:0000313" key="2">
    <source>
        <dbReference type="Proteomes" id="UP000017842"/>
    </source>
</evidence>
<protein>
    <recommendedName>
        <fullName evidence="3">HAD family hydrolase</fullName>
    </recommendedName>
</protein>
<dbReference type="SUPFAM" id="SSF56784">
    <property type="entry name" value="HAD-like"/>
    <property type="match status" value="1"/>
</dbReference>
<gene>
    <name evidence="1" type="ORF">MGMO_9c00380</name>
</gene>
<name>V5C5V8_9GAMM</name>
<dbReference type="PANTHER" id="PTHR43434:SF21">
    <property type="entry name" value="SLL0295 PROTEIN"/>
    <property type="match status" value="1"/>
</dbReference>
<dbReference type="RefSeq" id="WP_023493253.1">
    <property type="nucleotide sequence ID" value="NZ_AYLO01000009.1"/>
</dbReference>
<accession>V5C5V8</accession>
<sequence length="253" mass="28947">MSDPIIYVLDFDGVICESVKETAITGWNAASSIWGDMPRTVPQEKIEQFRLVRPIIETGYEAILTMRLLYLEETIEAIYNNYSEKFKVLIDDANLTVGGLKQLFGDTRDAWIKNDANDWINMNPLYDGIVAKLKALGQHCPWYIVTTKHERFVKLILHANGIELAEDQLYGLDRNMSKTEAIKELLKSHPGETLYFVEDRLPTLLNIIRNGEIPDVKLIFASWGYNRPGDKELAKQYDVTVQNLETFLAPFMA</sequence>
<dbReference type="InterPro" id="IPR023214">
    <property type="entry name" value="HAD_sf"/>
</dbReference>
<dbReference type="EMBL" id="AYLO01000009">
    <property type="protein sequence ID" value="ESS73842.1"/>
    <property type="molecule type" value="Genomic_DNA"/>
</dbReference>
<dbReference type="InterPro" id="IPR023198">
    <property type="entry name" value="PGP-like_dom2"/>
</dbReference>
<dbReference type="PANTHER" id="PTHR43434">
    <property type="entry name" value="PHOSPHOGLYCOLATE PHOSPHATASE"/>
    <property type="match status" value="1"/>
</dbReference>
<dbReference type="GO" id="GO:0006281">
    <property type="term" value="P:DNA repair"/>
    <property type="evidence" value="ECO:0007669"/>
    <property type="project" value="TreeGrafter"/>
</dbReference>
<dbReference type="eggNOG" id="COG0546">
    <property type="taxonomic scope" value="Bacteria"/>
</dbReference>
<dbReference type="GO" id="GO:0005829">
    <property type="term" value="C:cytosol"/>
    <property type="evidence" value="ECO:0007669"/>
    <property type="project" value="TreeGrafter"/>
</dbReference>
<dbReference type="GO" id="GO:0008967">
    <property type="term" value="F:phosphoglycolate phosphatase activity"/>
    <property type="evidence" value="ECO:0007669"/>
    <property type="project" value="TreeGrafter"/>
</dbReference>
<dbReference type="AlphaFoldDB" id="V5C5V8"/>
<dbReference type="Gene3D" id="1.10.150.240">
    <property type="entry name" value="Putative phosphatase, domain 2"/>
    <property type="match status" value="1"/>
</dbReference>
<dbReference type="PATRIC" id="fig|1116472.3.peg.342"/>
<evidence type="ECO:0008006" key="3">
    <source>
        <dbReference type="Google" id="ProtNLM"/>
    </source>
</evidence>